<dbReference type="OrthoDB" id="9770600at2"/>
<feature type="transmembrane region" description="Helical" evidence="1">
    <location>
        <begin position="309"/>
        <end position="327"/>
    </location>
</feature>
<dbReference type="Proteomes" id="UP000274661">
    <property type="component" value="Unassembled WGS sequence"/>
</dbReference>
<dbReference type="RefSeq" id="WP_126718718.1">
    <property type="nucleotide sequence ID" value="NZ_RWJF01000001.1"/>
</dbReference>
<evidence type="ECO:0000313" key="2">
    <source>
        <dbReference type="EMBL" id="RST30885.1"/>
    </source>
</evidence>
<feature type="transmembrane region" description="Helical" evidence="1">
    <location>
        <begin position="286"/>
        <end position="303"/>
    </location>
</feature>
<dbReference type="AlphaFoldDB" id="A0A429VAC7"/>
<feature type="transmembrane region" description="Helical" evidence="1">
    <location>
        <begin position="200"/>
        <end position="221"/>
    </location>
</feature>
<reference evidence="2 3" key="1">
    <citation type="submission" date="2018-12" db="EMBL/GenBank/DDBJ databases">
        <title>Sphingomonas sp. HMF7854 Genome sequencing and assembly.</title>
        <authorList>
            <person name="Cha I."/>
            <person name="Kang H."/>
            <person name="Kim H."/>
            <person name="Kang J."/>
            <person name="Joh K."/>
        </authorList>
    </citation>
    <scope>NUCLEOTIDE SEQUENCE [LARGE SCALE GENOMIC DNA]</scope>
    <source>
        <strain evidence="2 3">HMF7854</strain>
    </source>
</reference>
<evidence type="ECO:0000313" key="3">
    <source>
        <dbReference type="Proteomes" id="UP000274661"/>
    </source>
</evidence>
<feature type="transmembrane region" description="Helical" evidence="1">
    <location>
        <begin position="261"/>
        <end position="281"/>
    </location>
</feature>
<name>A0A429VAC7_9SPHN</name>
<evidence type="ECO:0008006" key="4">
    <source>
        <dbReference type="Google" id="ProtNLM"/>
    </source>
</evidence>
<feature type="transmembrane region" description="Helical" evidence="1">
    <location>
        <begin position="81"/>
        <end position="99"/>
    </location>
</feature>
<organism evidence="2 3">
    <name type="scientific">Sphingomonas ginkgonis</name>
    <dbReference type="NCBI Taxonomy" id="2315330"/>
    <lineage>
        <taxon>Bacteria</taxon>
        <taxon>Pseudomonadati</taxon>
        <taxon>Pseudomonadota</taxon>
        <taxon>Alphaproteobacteria</taxon>
        <taxon>Sphingomonadales</taxon>
        <taxon>Sphingomonadaceae</taxon>
        <taxon>Sphingomonas</taxon>
    </lineage>
</organism>
<feature type="transmembrane region" description="Helical" evidence="1">
    <location>
        <begin position="51"/>
        <end position="69"/>
    </location>
</feature>
<keyword evidence="1" id="KW-0812">Transmembrane</keyword>
<sequence length="359" mass="37691">MYSQNDLDEAVAAGALSAEAAASFRSHVELQRRLPLADEEDFRLLTGFNDIFVSIASLILLFSLAWLGTEFGPRIPTDGPSPLSGALIAAASWGLALFFTARRRMALPSIILLIAFVGGLFEAVGASLVIAIGPNSFDNDAMLSGLVAATAAGIAALGAWLHWRRFRVPITIAAGAAAVSVIAVSLLFSAIGKQPNAMDLILGFVLLLGLAVFFLAMRWDGSDPARVTRRSDVAFWLHLLAAPMIVHPIFALLGLNHGATSAGGAATVVLLYVLLGVVALAVDRRALLVSALAYVLYAMTRIVSPELSVALPTLIIGSALLLLSAFWQQARAAIVAPLPGNLRAYLPLVQRHEAAAAAA</sequence>
<keyword evidence="1" id="KW-1133">Transmembrane helix</keyword>
<feature type="transmembrane region" description="Helical" evidence="1">
    <location>
        <begin position="168"/>
        <end position="188"/>
    </location>
</feature>
<feature type="transmembrane region" description="Helical" evidence="1">
    <location>
        <begin position="111"/>
        <end position="135"/>
    </location>
</feature>
<accession>A0A429VAC7</accession>
<feature type="transmembrane region" description="Helical" evidence="1">
    <location>
        <begin position="141"/>
        <end position="161"/>
    </location>
</feature>
<gene>
    <name evidence="2" type="ORF">HMF7854_08555</name>
</gene>
<evidence type="ECO:0000256" key="1">
    <source>
        <dbReference type="SAM" id="Phobius"/>
    </source>
</evidence>
<keyword evidence="3" id="KW-1185">Reference proteome</keyword>
<dbReference type="EMBL" id="RWJF01000001">
    <property type="protein sequence ID" value="RST30885.1"/>
    <property type="molecule type" value="Genomic_DNA"/>
</dbReference>
<protein>
    <recommendedName>
        <fullName evidence="4">DUF2157 domain-containing protein</fullName>
    </recommendedName>
</protein>
<proteinExistence type="predicted"/>
<comment type="caution">
    <text evidence="2">The sequence shown here is derived from an EMBL/GenBank/DDBJ whole genome shotgun (WGS) entry which is preliminary data.</text>
</comment>
<feature type="transmembrane region" description="Helical" evidence="1">
    <location>
        <begin position="233"/>
        <end position="255"/>
    </location>
</feature>
<keyword evidence="1" id="KW-0472">Membrane</keyword>